<feature type="region of interest" description="Disordered" evidence="5">
    <location>
        <begin position="1"/>
        <end position="30"/>
    </location>
</feature>
<dbReference type="GO" id="GO:0006412">
    <property type="term" value="P:translation"/>
    <property type="evidence" value="ECO:0007669"/>
    <property type="project" value="InterPro"/>
</dbReference>
<dbReference type="Pfam" id="PF01294">
    <property type="entry name" value="Ribosomal_L13e"/>
    <property type="match status" value="1"/>
</dbReference>
<dbReference type="Proteomes" id="UP001243330">
    <property type="component" value="Unassembled WGS sequence"/>
</dbReference>
<comment type="caution">
    <text evidence="6">The sequence shown here is derived from an EMBL/GenBank/DDBJ whole genome shotgun (WGS) entry which is preliminary data.</text>
</comment>
<dbReference type="Gene3D" id="1.20.5.110">
    <property type="match status" value="1"/>
</dbReference>
<feature type="region of interest" description="Disordered" evidence="5">
    <location>
        <begin position="323"/>
        <end position="343"/>
    </location>
</feature>
<sequence>MPFKRRRGGRRARWTPLNRRPQPSPQSVKIRTSTQKFTAATFCADQGFAVACPACPATASCPQPIASRLPSRTAKPPQRNLSTPRSSISTTRPRTTNPLIATQAQWRSHTTSRSPTTVRLPHDPATTRRTHIERNPTTDRDTTDFRKDWQRRVRTHFDQAGKKHSRRVARQAKAAKVAPRPVDLLRPVVRCPTVKYNRKVREGRGFSLAELKAAGIPRLYAPTIGIAVDGRRQNLSEESLAANVARLKAYKERLVVFPRRSNKPKQGDSKVDLASTETVRNLSAALPVENTVSGFSEISKSDVPAAVEGGAYRKLRLARAEARNLGKKEKRARDAAEAEAAKK</sequence>
<dbReference type="PROSITE" id="PS01104">
    <property type="entry name" value="RIBOSOMAL_L13E"/>
    <property type="match status" value="1"/>
</dbReference>
<feature type="region of interest" description="Disordered" evidence="5">
    <location>
        <begin position="68"/>
        <end position="95"/>
    </location>
</feature>
<evidence type="ECO:0000256" key="5">
    <source>
        <dbReference type="SAM" id="MobiDB-lite"/>
    </source>
</evidence>
<proteinExistence type="inferred from homology"/>
<dbReference type="HAMAP" id="MF_00499">
    <property type="entry name" value="Ribosomal_eL13"/>
    <property type="match status" value="1"/>
</dbReference>
<dbReference type="GO" id="GO:0022625">
    <property type="term" value="C:cytosolic large ribosomal subunit"/>
    <property type="evidence" value="ECO:0007669"/>
    <property type="project" value="TreeGrafter"/>
</dbReference>
<keyword evidence="2 4" id="KW-0689">Ribosomal protein</keyword>
<feature type="compositionally biased region" description="Basic residues" evidence="5">
    <location>
        <begin position="1"/>
        <end position="13"/>
    </location>
</feature>
<evidence type="ECO:0000313" key="7">
    <source>
        <dbReference type="Proteomes" id="UP001243330"/>
    </source>
</evidence>
<dbReference type="GO" id="GO:0003723">
    <property type="term" value="F:RNA binding"/>
    <property type="evidence" value="ECO:0007669"/>
    <property type="project" value="TreeGrafter"/>
</dbReference>
<keyword evidence="7" id="KW-1185">Reference proteome</keyword>
<evidence type="ECO:0000256" key="4">
    <source>
        <dbReference type="RuleBase" id="RU000572"/>
    </source>
</evidence>
<feature type="compositionally biased region" description="Low complexity" evidence="5">
    <location>
        <begin position="82"/>
        <end position="95"/>
    </location>
</feature>
<evidence type="ECO:0000256" key="1">
    <source>
        <dbReference type="ARBA" id="ARBA00005640"/>
    </source>
</evidence>
<keyword evidence="3 4" id="KW-0687">Ribonucleoprotein</keyword>
<accession>A0AAD9A455</accession>
<name>A0AAD9A455_9PEZI</name>
<dbReference type="InterPro" id="IPR018256">
    <property type="entry name" value="Ribosomal_eL13_CS"/>
</dbReference>
<comment type="similarity">
    <text evidence="1 4">Belongs to the eukaryotic ribosomal protein eL13 family.</text>
</comment>
<dbReference type="PANTHER" id="PTHR11722">
    <property type="entry name" value="60S RIBOSOMAL PROTEIN L13"/>
    <property type="match status" value="1"/>
</dbReference>
<dbReference type="EMBL" id="JAQOWY010000519">
    <property type="protein sequence ID" value="KAK1840928.1"/>
    <property type="molecule type" value="Genomic_DNA"/>
</dbReference>
<reference evidence="6" key="1">
    <citation type="submission" date="2023-01" db="EMBL/GenBank/DDBJ databases">
        <title>Colletotrichum chrysophilum M932 genome sequence.</title>
        <authorList>
            <person name="Baroncelli R."/>
        </authorList>
    </citation>
    <scope>NUCLEOTIDE SEQUENCE</scope>
    <source>
        <strain evidence="6">M932</strain>
    </source>
</reference>
<dbReference type="AlphaFoldDB" id="A0AAD9A455"/>
<evidence type="ECO:0000256" key="3">
    <source>
        <dbReference type="ARBA" id="ARBA00023274"/>
    </source>
</evidence>
<organism evidence="6 7">
    <name type="scientific">Colletotrichum chrysophilum</name>
    <dbReference type="NCBI Taxonomy" id="1836956"/>
    <lineage>
        <taxon>Eukaryota</taxon>
        <taxon>Fungi</taxon>
        <taxon>Dikarya</taxon>
        <taxon>Ascomycota</taxon>
        <taxon>Pezizomycotina</taxon>
        <taxon>Sordariomycetes</taxon>
        <taxon>Hypocreomycetidae</taxon>
        <taxon>Glomerellales</taxon>
        <taxon>Glomerellaceae</taxon>
        <taxon>Colletotrichum</taxon>
        <taxon>Colletotrichum gloeosporioides species complex</taxon>
    </lineage>
</organism>
<evidence type="ECO:0000256" key="2">
    <source>
        <dbReference type="ARBA" id="ARBA00022980"/>
    </source>
</evidence>
<evidence type="ECO:0000313" key="6">
    <source>
        <dbReference type="EMBL" id="KAK1840928.1"/>
    </source>
</evidence>
<protein>
    <recommendedName>
        <fullName evidence="4">60S ribosomal protein L13</fullName>
    </recommendedName>
</protein>
<gene>
    <name evidence="6" type="ORF">CCHR01_16431</name>
</gene>
<dbReference type="GO" id="GO:0003735">
    <property type="term" value="F:structural constituent of ribosome"/>
    <property type="evidence" value="ECO:0007669"/>
    <property type="project" value="InterPro"/>
</dbReference>
<dbReference type="InterPro" id="IPR001380">
    <property type="entry name" value="Ribosomal_eL13"/>
</dbReference>
<dbReference type="PANTHER" id="PTHR11722:SF0">
    <property type="entry name" value="LARGE RIBOSOMAL SUBUNIT PROTEIN EL13"/>
    <property type="match status" value="1"/>
</dbReference>